<feature type="compositionally biased region" description="Basic and acidic residues" evidence="6">
    <location>
        <begin position="38"/>
        <end position="59"/>
    </location>
</feature>
<keyword evidence="9" id="KW-1185">Reference proteome</keyword>
<evidence type="ECO:0000256" key="6">
    <source>
        <dbReference type="SAM" id="MobiDB-lite"/>
    </source>
</evidence>
<feature type="compositionally biased region" description="Polar residues" evidence="6">
    <location>
        <begin position="60"/>
        <end position="69"/>
    </location>
</feature>
<organism evidence="8 9">
    <name type="scientific">Alosa alosa</name>
    <name type="common">allis shad</name>
    <dbReference type="NCBI Taxonomy" id="278164"/>
    <lineage>
        <taxon>Eukaryota</taxon>
        <taxon>Metazoa</taxon>
        <taxon>Chordata</taxon>
        <taxon>Craniata</taxon>
        <taxon>Vertebrata</taxon>
        <taxon>Euteleostomi</taxon>
        <taxon>Actinopterygii</taxon>
        <taxon>Neopterygii</taxon>
        <taxon>Teleostei</taxon>
        <taxon>Clupei</taxon>
        <taxon>Clupeiformes</taxon>
        <taxon>Clupeoidei</taxon>
        <taxon>Clupeidae</taxon>
        <taxon>Alosa</taxon>
    </lineage>
</organism>
<comment type="subcellular location">
    <subcellularLocation>
        <location evidence="1">Cytoplasm</location>
        <location evidence="1">Cytoskeleton</location>
    </subcellularLocation>
</comment>
<protein>
    <recommendedName>
        <fullName evidence="7">Cytoskeleton-associated protein 2 C-terminal domain-containing protein</fullName>
    </recommendedName>
</protein>
<comment type="similarity">
    <text evidence="2">Belongs to the CKAP2 family.</text>
</comment>
<evidence type="ECO:0000313" key="8">
    <source>
        <dbReference type="EMBL" id="KAG5281346.1"/>
    </source>
</evidence>
<keyword evidence="3" id="KW-0963">Cytoplasm</keyword>
<dbReference type="PANTHER" id="PTHR47078">
    <property type="entry name" value="CYTOSKELETON-ASSOCIATED PROTEIN 2-LIKE"/>
    <property type="match status" value="1"/>
</dbReference>
<feature type="compositionally biased region" description="Polar residues" evidence="6">
    <location>
        <begin position="126"/>
        <end position="135"/>
    </location>
</feature>
<dbReference type="GO" id="GO:0072686">
    <property type="term" value="C:mitotic spindle"/>
    <property type="evidence" value="ECO:0007669"/>
    <property type="project" value="TreeGrafter"/>
</dbReference>
<dbReference type="InterPro" id="IPR029197">
    <property type="entry name" value="CKAP2_C"/>
</dbReference>
<feature type="domain" description="Cytoskeleton-associated protein 2 C-terminal" evidence="7">
    <location>
        <begin position="418"/>
        <end position="607"/>
    </location>
</feature>
<evidence type="ECO:0000256" key="4">
    <source>
        <dbReference type="ARBA" id="ARBA00022553"/>
    </source>
</evidence>
<evidence type="ECO:0000256" key="2">
    <source>
        <dbReference type="ARBA" id="ARBA00009468"/>
    </source>
</evidence>
<feature type="domain" description="Cytoskeleton-associated protein 2 C-terminal" evidence="7">
    <location>
        <begin position="628"/>
        <end position="698"/>
    </location>
</feature>
<sequence length="737" mass="81198">MDGIEIGPKLSGAEMRKQKLMEYLASKGRLKPPNPKPYLRDGLDPKKTSTRRTHLEKENQVPNSSTLKNGMQKAHSYNPISKTVQKPKIPQQPVVSKRAPLASGQCFTTQTRTLVSGRVVQQELLKTQQRPSSTHAGIVPNRVQSRQKNSGSACQTTNGSMQANKAPFHPCKTPLVSILLNHTESKTLQRRVVAQKKSQQTLKTVGRTDSVGANGESAPKSCTNSRLSQVTSKDFKGVEQRLTSNNSTKCNAKSIKPLDNKTQKRTVSTSIFSRGSNVVSQASKLRPLGQGSTLVKDISQTSTLHSGVLKDNQKPTALGRKPLASVVSKPAKTAVSRTSNTPASSNAPQTKARAGGPLAALRPRTATTAKASTFSLPPPESRPRCRPATAPAAITKTVPRLGKSTGPLLVPDYLKTPAMQSRPRTVGPGTELKSTQKKSTAAQEERLRKLQEWREAKGISYKRPPMPIRKSMRKSVALPQHYWAAMEEEDDLHSLVCAVDRSLTDCLQLLEEGCPSEQVVEVLSRVPMAQKFCKYWICQVRLMEREGNYEVLPLFEEAVRLVREPVDDLRAVVFDILKKKETKGNLIKGTMIKEETLDEEEEVAAITEQQNNILSTPKAVGALIRGVKGDSSVVKYKITATPGRQRSQHQEPLHVDGQEVRFLTPVRRSVRIERSAPRYPSALQEQDPCVASFRDLQSSSVAVAASSSPTEKSPLYIYRENKALKDQVQVQLFQEES</sequence>
<dbReference type="InterPro" id="IPR052855">
    <property type="entry name" value="CKAP2-like"/>
</dbReference>
<feature type="compositionally biased region" description="Polar residues" evidence="6">
    <location>
        <begin position="335"/>
        <end position="349"/>
    </location>
</feature>
<feature type="region of interest" description="Disordered" evidence="6">
    <location>
        <begin position="306"/>
        <end position="387"/>
    </location>
</feature>
<evidence type="ECO:0000313" key="9">
    <source>
        <dbReference type="Proteomes" id="UP000823561"/>
    </source>
</evidence>
<dbReference type="Pfam" id="PF15297">
    <property type="entry name" value="CKAP2_C"/>
    <property type="match status" value="2"/>
</dbReference>
<dbReference type="PANTHER" id="PTHR47078:SF1">
    <property type="entry name" value="CYTOSKELETON-ASSOCIATED PROTEIN 2-LIKE"/>
    <property type="match status" value="1"/>
</dbReference>
<evidence type="ECO:0000256" key="1">
    <source>
        <dbReference type="ARBA" id="ARBA00004245"/>
    </source>
</evidence>
<dbReference type="GO" id="GO:0005813">
    <property type="term" value="C:centrosome"/>
    <property type="evidence" value="ECO:0007669"/>
    <property type="project" value="TreeGrafter"/>
</dbReference>
<keyword evidence="5" id="KW-0206">Cytoskeleton</keyword>
<dbReference type="GO" id="GO:0005829">
    <property type="term" value="C:cytosol"/>
    <property type="evidence" value="ECO:0007669"/>
    <property type="project" value="TreeGrafter"/>
</dbReference>
<gene>
    <name evidence="8" type="ORF">AALO_G00071100</name>
</gene>
<evidence type="ECO:0000256" key="3">
    <source>
        <dbReference type="ARBA" id="ARBA00022490"/>
    </source>
</evidence>
<dbReference type="Proteomes" id="UP000823561">
    <property type="component" value="Chromosome 5"/>
</dbReference>
<feature type="region of interest" description="Disordered" evidence="6">
    <location>
        <begin position="195"/>
        <end position="225"/>
    </location>
</feature>
<feature type="compositionally biased region" description="Polar residues" evidence="6">
    <location>
        <begin position="142"/>
        <end position="163"/>
    </location>
</feature>
<reference evidence="8" key="1">
    <citation type="submission" date="2020-10" db="EMBL/GenBank/DDBJ databases">
        <title>Chromosome-scale genome assembly of the Allis shad, Alosa alosa.</title>
        <authorList>
            <person name="Margot Z."/>
            <person name="Christophe K."/>
            <person name="Cabau C."/>
            <person name="Louis A."/>
            <person name="Berthelot C."/>
            <person name="Parey E."/>
            <person name="Roest Crollius H."/>
            <person name="Montfort J."/>
            <person name="Robinson-Rechavi M."/>
            <person name="Bucao C."/>
            <person name="Bouchez O."/>
            <person name="Gislard M."/>
            <person name="Lluch J."/>
            <person name="Milhes M."/>
            <person name="Lampietro C."/>
            <person name="Lopez Roques C."/>
            <person name="Donnadieu C."/>
            <person name="Braasch I."/>
            <person name="Desvignes T."/>
            <person name="Postlethwait J."/>
            <person name="Bobe J."/>
            <person name="Guiguen Y."/>
        </authorList>
    </citation>
    <scope>NUCLEOTIDE SEQUENCE</scope>
    <source>
        <strain evidence="8">M-15738</strain>
        <tissue evidence="8">Blood</tissue>
    </source>
</reference>
<feature type="region of interest" description="Disordered" evidence="6">
    <location>
        <begin position="126"/>
        <end position="168"/>
    </location>
</feature>
<feature type="region of interest" description="Disordered" evidence="6">
    <location>
        <begin position="25"/>
        <end position="73"/>
    </location>
</feature>
<dbReference type="EMBL" id="JADWDJ010000005">
    <property type="protein sequence ID" value="KAG5281346.1"/>
    <property type="molecule type" value="Genomic_DNA"/>
</dbReference>
<dbReference type="AlphaFoldDB" id="A0AAV6H6A7"/>
<feature type="region of interest" description="Disordered" evidence="6">
    <location>
        <begin position="419"/>
        <end position="443"/>
    </location>
</feature>
<proteinExistence type="inferred from homology"/>
<accession>A0AAV6H6A7</accession>
<keyword evidence="4" id="KW-0597">Phosphoprotein</keyword>
<evidence type="ECO:0000256" key="5">
    <source>
        <dbReference type="ARBA" id="ARBA00023212"/>
    </source>
</evidence>
<comment type="caution">
    <text evidence="8">The sequence shown here is derived from an EMBL/GenBank/DDBJ whole genome shotgun (WGS) entry which is preliminary data.</text>
</comment>
<feature type="compositionally biased region" description="Low complexity" evidence="6">
    <location>
        <begin position="357"/>
        <end position="369"/>
    </location>
</feature>
<evidence type="ECO:0000259" key="7">
    <source>
        <dbReference type="Pfam" id="PF15297"/>
    </source>
</evidence>
<name>A0AAV6H6A7_9TELE</name>